<dbReference type="GO" id="GO:0016020">
    <property type="term" value="C:membrane"/>
    <property type="evidence" value="ECO:0007669"/>
    <property type="project" value="UniProtKB-SubCell"/>
</dbReference>
<feature type="transmembrane region" description="Helical" evidence="5">
    <location>
        <begin position="14"/>
        <end position="33"/>
    </location>
</feature>
<dbReference type="AlphaFoldDB" id="A0A965ZEG0"/>
<accession>A0A965ZEG0</accession>
<dbReference type="EMBL" id="WWEO01000041">
    <property type="protein sequence ID" value="NCD69559.1"/>
    <property type="molecule type" value="Genomic_DNA"/>
</dbReference>
<protein>
    <submittedName>
        <fullName evidence="6">DoxX family protein</fullName>
    </submittedName>
</protein>
<reference evidence="6" key="2">
    <citation type="submission" date="2020-10" db="EMBL/GenBank/DDBJ databases">
        <title>Mucilaginibacter sp. nov., isolated from soil.</title>
        <authorList>
            <person name="Jeon C.O."/>
        </authorList>
    </citation>
    <scope>NUCLEOTIDE SEQUENCE</scope>
    <source>
        <strain evidence="6">R11</strain>
    </source>
</reference>
<evidence type="ECO:0000256" key="1">
    <source>
        <dbReference type="ARBA" id="ARBA00004141"/>
    </source>
</evidence>
<keyword evidence="4 5" id="KW-0472">Membrane</keyword>
<keyword evidence="3 5" id="KW-1133">Transmembrane helix</keyword>
<keyword evidence="7" id="KW-1185">Reference proteome</keyword>
<reference evidence="6" key="1">
    <citation type="submission" date="2020-01" db="EMBL/GenBank/DDBJ databases">
        <authorList>
            <person name="Seo Y.L."/>
        </authorList>
    </citation>
    <scope>NUCLEOTIDE SEQUENCE</scope>
    <source>
        <strain evidence="6">R11</strain>
    </source>
</reference>
<evidence type="ECO:0000256" key="4">
    <source>
        <dbReference type="ARBA" id="ARBA00023136"/>
    </source>
</evidence>
<evidence type="ECO:0000313" key="7">
    <source>
        <dbReference type="Proteomes" id="UP000638732"/>
    </source>
</evidence>
<comment type="caution">
    <text evidence="6">The sequence shown here is derived from an EMBL/GenBank/DDBJ whole genome shotgun (WGS) entry which is preliminary data.</text>
</comment>
<comment type="subcellular location">
    <subcellularLocation>
        <location evidence="1">Membrane</location>
        <topology evidence="1">Multi-pass membrane protein</topology>
    </subcellularLocation>
</comment>
<evidence type="ECO:0000256" key="2">
    <source>
        <dbReference type="ARBA" id="ARBA00022692"/>
    </source>
</evidence>
<feature type="transmembrane region" description="Helical" evidence="5">
    <location>
        <begin position="80"/>
        <end position="98"/>
    </location>
</feature>
<feature type="transmembrane region" description="Helical" evidence="5">
    <location>
        <begin position="104"/>
        <end position="123"/>
    </location>
</feature>
<proteinExistence type="predicted"/>
<evidence type="ECO:0000256" key="3">
    <source>
        <dbReference type="ARBA" id="ARBA00022989"/>
    </source>
</evidence>
<gene>
    <name evidence="6" type="ORF">GSY63_09345</name>
</gene>
<dbReference type="Proteomes" id="UP000638732">
    <property type="component" value="Unassembled WGS sequence"/>
</dbReference>
<evidence type="ECO:0000313" key="6">
    <source>
        <dbReference type="EMBL" id="NCD69559.1"/>
    </source>
</evidence>
<feature type="transmembrane region" description="Helical" evidence="5">
    <location>
        <begin position="53"/>
        <end position="73"/>
    </location>
</feature>
<organism evidence="6 7">
    <name type="scientific">Mucilaginibacter agri</name>
    <dbReference type="NCBI Taxonomy" id="2695265"/>
    <lineage>
        <taxon>Bacteria</taxon>
        <taxon>Pseudomonadati</taxon>
        <taxon>Bacteroidota</taxon>
        <taxon>Sphingobacteriia</taxon>
        <taxon>Sphingobacteriales</taxon>
        <taxon>Sphingobacteriaceae</taxon>
        <taxon>Mucilaginibacter</taxon>
    </lineage>
</organism>
<evidence type="ECO:0000256" key="5">
    <source>
        <dbReference type="SAM" id="Phobius"/>
    </source>
</evidence>
<dbReference type="Pfam" id="PF13564">
    <property type="entry name" value="DoxX_2"/>
    <property type="match status" value="1"/>
</dbReference>
<name>A0A965ZEG0_9SPHI</name>
<dbReference type="InterPro" id="IPR032808">
    <property type="entry name" value="DoxX"/>
</dbReference>
<sequence>MEQHTVQGTKTTKVVYWVFTTIFFLLDSVMPAFTFNTPLAKQGISHLGYPDYFRIELTVGKIIGGLLLILPMVPPRYKEWAYVGFGISIISAFVGHLAVDGMDAQTFIPVVGFAILLISYVCYHKLYAPFKSN</sequence>
<keyword evidence="2 5" id="KW-0812">Transmembrane</keyword>